<gene>
    <name evidence="2" type="primary">GLEAN_06718</name>
    <name evidence="2" type="ORF">TcasGA2_TC006718</name>
</gene>
<feature type="signal peptide" evidence="1">
    <location>
        <begin position="1"/>
        <end position="20"/>
    </location>
</feature>
<dbReference type="InParanoid" id="D6WYV6"/>
<proteinExistence type="predicted"/>
<organism evidence="2 3">
    <name type="scientific">Tribolium castaneum</name>
    <name type="common">Red flour beetle</name>
    <dbReference type="NCBI Taxonomy" id="7070"/>
    <lineage>
        <taxon>Eukaryota</taxon>
        <taxon>Metazoa</taxon>
        <taxon>Ecdysozoa</taxon>
        <taxon>Arthropoda</taxon>
        <taxon>Hexapoda</taxon>
        <taxon>Insecta</taxon>
        <taxon>Pterygota</taxon>
        <taxon>Neoptera</taxon>
        <taxon>Endopterygota</taxon>
        <taxon>Coleoptera</taxon>
        <taxon>Polyphaga</taxon>
        <taxon>Cucujiformia</taxon>
        <taxon>Tenebrionidae</taxon>
        <taxon>Tenebrionidae incertae sedis</taxon>
        <taxon>Tribolium</taxon>
    </lineage>
</organism>
<evidence type="ECO:0000313" key="3">
    <source>
        <dbReference type="Proteomes" id="UP000007266"/>
    </source>
</evidence>
<dbReference type="HOGENOM" id="CLU_2925584_0_0_1"/>
<dbReference type="AlphaFoldDB" id="D6WYV6"/>
<evidence type="ECO:0000256" key="1">
    <source>
        <dbReference type="SAM" id="SignalP"/>
    </source>
</evidence>
<dbReference type="EMBL" id="KQ971363">
    <property type="protein sequence ID" value="EFA09010.1"/>
    <property type="molecule type" value="Genomic_DNA"/>
</dbReference>
<keyword evidence="1" id="KW-0732">Signal</keyword>
<protein>
    <submittedName>
        <fullName evidence="2">Uncharacterized protein</fullName>
    </submittedName>
</protein>
<feature type="chain" id="PRO_5003090087" evidence="1">
    <location>
        <begin position="21"/>
        <end position="61"/>
    </location>
</feature>
<keyword evidence="3" id="KW-1185">Reference proteome</keyword>
<reference evidence="2 3" key="2">
    <citation type="journal article" date="2010" name="Nucleic Acids Res.">
        <title>BeetleBase in 2010: revisions to provide comprehensive genomic information for Tribolium castaneum.</title>
        <authorList>
            <person name="Kim H.S."/>
            <person name="Murphy T."/>
            <person name="Xia J."/>
            <person name="Caragea D."/>
            <person name="Park Y."/>
            <person name="Beeman R.W."/>
            <person name="Lorenzen M.D."/>
            <person name="Butcher S."/>
            <person name="Manak J.R."/>
            <person name="Brown S.J."/>
        </authorList>
    </citation>
    <scope>GENOME REANNOTATION</scope>
    <source>
        <strain evidence="2 3">Georgia GA2</strain>
    </source>
</reference>
<name>D6WYV6_TRICA</name>
<dbReference type="Proteomes" id="UP000007266">
    <property type="component" value="Linkage group 8"/>
</dbReference>
<sequence>MNNSFKTLLLVLLLVCLSLAQEYISEFESYVNDDGDVVSSGIMEVEEGGEKYVYKFESGST</sequence>
<reference evidence="2 3" key="1">
    <citation type="journal article" date="2008" name="Nature">
        <title>The genome of the model beetle and pest Tribolium castaneum.</title>
        <authorList>
            <consortium name="Tribolium Genome Sequencing Consortium"/>
            <person name="Richards S."/>
            <person name="Gibbs R.A."/>
            <person name="Weinstock G.M."/>
            <person name="Brown S.J."/>
            <person name="Denell R."/>
            <person name="Beeman R.W."/>
            <person name="Gibbs R."/>
            <person name="Beeman R.W."/>
            <person name="Brown S.J."/>
            <person name="Bucher G."/>
            <person name="Friedrich M."/>
            <person name="Grimmelikhuijzen C.J."/>
            <person name="Klingler M."/>
            <person name="Lorenzen M."/>
            <person name="Richards S."/>
            <person name="Roth S."/>
            <person name="Schroder R."/>
            <person name="Tautz D."/>
            <person name="Zdobnov E.M."/>
            <person name="Muzny D."/>
            <person name="Gibbs R.A."/>
            <person name="Weinstock G.M."/>
            <person name="Attaway T."/>
            <person name="Bell S."/>
            <person name="Buhay C.J."/>
            <person name="Chandrabose M.N."/>
            <person name="Chavez D."/>
            <person name="Clerk-Blankenburg K.P."/>
            <person name="Cree A."/>
            <person name="Dao M."/>
            <person name="Davis C."/>
            <person name="Chacko J."/>
            <person name="Dinh H."/>
            <person name="Dugan-Rocha S."/>
            <person name="Fowler G."/>
            <person name="Garner T.T."/>
            <person name="Garnes J."/>
            <person name="Gnirke A."/>
            <person name="Hawes A."/>
            <person name="Hernandez J."/>
            <person name="Hines S."/>
            <person name="Holder M."/>
            <person name="Hume J."/>
            <person name="Jhangiani S.N."/>
            <person name="Joshi V."/>
            <person name="Khan Z.M."/>
            <person name="Jackson L."/>
            <person name="Kovar C."/>
            <person name="Kowis A."/>
            <person name="Lee S."/>
            <person name="Lewis L.R."/>
            <person name="Margolis J."/>
            <person name="Morgan M."/>
            <person name="Nazareth L.V."/>
            <person name="Nguyen N."/>
            <person name="Okwuonu G."/>
            <person name="Parker D."/>
            <person name="Richards S."/>
            <person name="Ruiz S.J."/>
            <person name="Santibanez J."/>
            <person name="Savard J."/>
            <person name="Scherer S.E."/>
            <person name="Schneider B."/>
            <person name="Sodergren E."/>
            <person name="Tautz D."/>
            <person name="Vattahil S."/>
            <person name="Villasana D."/>
            <person name="White C.S."/>
            <person name="Wright R."/>
            <person name="Park Y."/>
            <person name="Beeman R.W."/>
            <person name="Lord J."/>
            <person name="Oppert B."/>
            <person name="Lorenzen M."/>
            <person name="Brown S."/>
            <person name="Wang L."/>
            <person name="Savard J."/>
            <person name="Tautz D."/>
            <person name="Richards S."/>
            <person name="Weinstock G."/>
            <person name="Gibbs R.A."/>
            <person name="Liu Y."/>
            <person name="Worley K."/>
            <person name="Weinstock G."/>
            <person name="Elsik C.G."/>
            <person name="Reese J.T."/>
            <person name="Elhaik E."/>
            <person name="Landan G."/>
            <person name="Graur D."/>
            <person name="Arensburger P."/>
            <person name="Atkinson P."/>
            <person name="Beeman R.W."/>
            <person name="Beidler J."/>
            <person name="Brown S.J."/>
            <person name="Demuth J.P."/>
            <person name="Drury D.W."/>
            <person name="Du Y.Z."/>
            <person name="Fujiwara H."/>
            <person name="Lorenzen M."/>
            <person name="Maselli V."/>
            <person name="Osanai M."/>
            <person name="Park Y."/>
            <person name="Robertson H.M."/>
            <person name="Tu Z."/>
            <person name="Wang J.J."/>
            <person name="Wang S."/>
            <person name="Richards S."/>
            <person name="Song H."/>
            <person name="Zhang L."/>
            <person name="Sodergren E."/>
            <person name="Werner D."/>
            <person name="Stanke M."/>
            <person name="Morgenstern B."/>
            <person name="Solovyev V."/>
            <person name="Kosarev P."/>
            <person name="Brown G."/>
            <person name="Chen H.C."/>
            <person name="Ermolaeva O."/>
            <person name="Hlavina W."/>
            <person name="Kapustin Y."/>
            <person name="Kiryutin B."/>
            <person name="Kitts P."/>
            <person name="Maglott D."/>
            <person name="Pruitt K."/>
            <person name="Sapojnikov V."/>
            <person name="Souvorov A."/>
            <person name="Mackey A.J."/>
            <person name="Waterhouse R.M."/>
            <person name="Wyder S."/>
            <person name="Zdobnov E.M."/>
            <person name="Zdobnov E.M."/>
            <person name="Wyder S."/>
            <person name="Kriventseva E.V."/>
            <person name="Kadowaki T."/>
            <person name="Bork P."/>
            <person name="Aranda M."/>
            <person name="Bao R."/>
            <person name="Beermann A."/>
            <person name="Berns N."/>
            <person name="Bolognesi R."/>
            <person name="Bonneton F."/>
            <person name="Bopp D."/>
            <person name="Brown S.J."/>
            <person name="Bucher G."/>
            <person name="Butts T."/>
            <person name="Chaumot A."/>
            <person name="Denell R.E."/>
            <person name="Ferrier D.E."/>
            <person name="Friedrich M."/>
            <person name="Gordon C.M."/>
            <person name="Jindra M."/>
            <person name="Klingler M."/>
            <person name="Lan Q."/>
            <person name="Lattorff H.M."/>
            <person name="Laudet V."/>
            <person name="von Levetsow C."/>
            <person name="Liu Z."/>
            <person name="Lutz R."/>
            <person name="Lynch J.A."/>
            <person name="da Fonseca R.N."/>
            <person name="Posnien N."/>
            <person name="Reuter R."/>
            <person name="Roth S."/>
            <person name="Savard J."/>
            <person name="Schinko J.B."/>
            <person name="Schmitt C."/>
            <person name="Schoppmeier M."/>
            <person name="Schroder R."/>
            <person name="Shippy T.D."/>
            <person name="Simonnet F."/>
            <person name="Marques-Souza H."/>
            <person name="Tautz D."/>
            <person name="Tomoyasu Y."/>
            <person name="Trauner J."/>
            <person name="Van der Zee M."/>
            <person name="Vervoort M."/>
            <person name="Wittkopp N."/>
            <person name="Wimmer E.A."/>
            <person name="Yang X."/>
            <person name="Jones A.K."/>
            <person name="Sattelle D.B."/>
            <person name="Ebert P.R."/>
            <person name="Nelson D."/>
            <person name="Scott J.G."/>
            <person name="Beeman R.W."/>
            <person name="Muthukrishnan S."/>
            <person name="Kramer K.J."/>
            <person name="Arakane Y."/>
            <person name="Beeman R.W."/>
            <person name="Zhu Q."/>
            <person name="Hogenkamp D."/>
            <person name="Dixit R."/>
            <person name="Oppert B."/>
            <person name="Jiang H."/>
            <person name="Zou Z."/>
            <person name="Marshall J."/>
            <person name="Elpidina E."/>
            <person name="Vinokurov K."/>
            <person name="Oppert C."/>
            <person name="Zou Z."/>
            <person name="Evans J."/>
            <person name="Lu Z."/>
            <person name="Zhao P."/>
            <person name="Sumathipala N."/>
            <person name="Altincicek B."/>
            <person name="Vilcinskas A."/>
            <person name="Williams M."/>
            <person name="Hultmark D."/>
            <person name="Hetru C."/>
            <person name="Jiang H."/>
            <person name="Grimmelikhuijzen C.J."/>
            <person name="Hauser F."/>
            <person name="Cazzamali G."/>
            <person name="Williamson M."/>
            <person name="Park Y."/>
            <person name="Li B."/>
            <person name="Tanaka Y."/>
            <person name="Predel R."/>
            <person name="Neupert S."/>
            <person name="Schachtner J."/>
            <person name="Verleyen P."/>
            <person name="Raible F."/>
            <person name="Bork P."/>
            <person name="Friedrich M."/>
            <person name="Walden K.K."/>
            <person name="Robertson H.M."/>
            <person name="Angeli S."/>
            <person name="Foret S."/>
            <person name="Bucher G."/>
            <person name="Schuetz S."/>
            <person name="Maleszka R."/>
            <person name="Wimmer E.A."/>
            <person name="Beeman R.W."/>
            <person name="Lorenzen M."/>
            <person name="Tomoyasu Y."/>
            <person name="Miller S.C."/>
            <person name="Grossmann D."/>
            <person name="Bucher G."/>
        </authorList>
    </citation>
    <scope>NUCLEOTIDE SEQUENCE [LARGE SCALE GENOMIC DNA]</scope>
    <source>
        <strain evidence="2 3">Georgia GA2</strain>
    </source>
</reference>
<evidence type="ECO:0000313" key="2">
    <source>
        <dbReference type="EMBL" id="EFA09010.1"/>
    </source>
</evidence>
<accession>D6WYV6</accession>